<evidence type="ECO:0000313" key="6">
    <source>
        <dbReference type="EMBL" id="KAJ7722812.1"/>
    </source>
</evidence>
<dbReference type="InterPro" id="IPR002893">
    <property type="entry name" value="Znf_MYND"/>
</dbReference>
<keyword evidence="1" id="KW-0479">Metal-binding</keyword>
<sequence length="606" mass="68097">MHPTLQLTALSALPFSTRRTALAAARGSSQHLHDIEIILEDNRGNPKMLAYLPVFYANLNPVHVPNGDDFDDFLTAQLMLRALISLRAVYHLAACIPLAVFPELWLRLWPWFFFVEKYRGEFHDHGITCLDFLIFVWRFRDSRDAAHLMYSTEGFRLMLARTWTVLIRKQHPLLPVEYPEMSTNTGLDALADMLFSSIAVASPEHAEEIVEGAGGRLLDLANLIIAFLCRCGLSCDDTHGSGSRLGTEVFEFVDSMDKTLLPVDKTLDGFELGPLGLVLASANGLASLVMIIEALTARAWTNIPFPHLVTGCLALLGRVLMSDPGQRAMRESIGTVMRGLLYATVMCLSVNQLQQPLAFLLDEVLPQFLLQYYAMPSIDQAIQEAESIGDPSKSSSRFSVWNRFTALASARLKIYDFTNVACRLKACDNIDCGRFDGRANFQRCSCCLSFYYCSASCQKLDWNAGEHRKYCRPDRSIRLSASSEFSIRERYFLADVLHHDFHAKRDTIDPQQAAFTTCNPDTSFFTLFDYTTDSGPVDIRVEAPDRGAKYFETSDLGQWADHVSRAARSRGRMELLVMAVPVGSKTRYFVIPHMRACIETDLMPLD</sequence>
<evidence type="ECO:0000313" key="7">
    <source>
        <dbReference type="Proteomes" id="UP001215598"/>
    </source>
</evidence>
<keyword evidence="3" id="KW-0862">Zinc</keyword>
<evidence type="ECO:0000259" key="5">
    <source>
        <dbReference type="PROSITE" id="PS50865"/>
    </source>
</evidence>
<reference evidence="6" key="1">
    <citation type="submission" date="2023-03" db="EMBL/GenBank/DDBJ databases">
        <title>Massive genome expansion in bonnet fungi (Mycena s.s.) driven by repeated elements and novel gene families across ecological guilds.</title>
        <authorList>
            <consortium name="Lawrence Berkeley National Laboratory"/>
            <person name="Harder C.B."/>
            <person name="Miyauchi S."/>
            <person name="Viragh M."/>
            <person name="Kuo A."/>
            <person name="Thoen E."/>
            <person name="Andreopoulos B."/>
            <person name="Lu D."/>
            <person name="Skrede I."/>
            <person name="Drula E."/>
            <person name="Henrissat B."/>
            <person name="Morin E."/>
            <person name="Kohler A."/>
            <person name="Barry K."/>
            <person name="LaButti K."/>
            <person name="Morin E."/>
            <person name="Salamov A."/>
            <person name="Lipzen A."/>
            <person name="Mereny Z."/>
            <person name="Hegedus B."/>
            <person name="Baldrian P."/>
            <person name="Stursova M."/>
            <person name="Weitz H."/>
            <person name="Taylor A."/>
            <person name="Grigoriev I.V."/>
            <person name="Nagy L.G."/>
            <person name="Martin F."/>
            <person name="Kauserud H."/>
        </authorList>
    </citation>
    <scope>NUCLEOTIDE SEQUENCE</scope>
    <source>
        <strain evidence="6">CBHHK182m</strain>
    </source>
</reference>
<dbReference type="Proteomes" id="UP001215598">
    <property type="component" value="Unassembled WGS sequence"/>
</dbReference>
<accession>A0AAD7MLC7</accession>
<organism evidence="6 7">
    <name type="scientific">Mycena metata</name>
    <dbReference type="NCBI Taxonomy" id="1033252"/>
    <lineage>
        <taxon>Eukaryota</taxon>
        <taxon>Fungi</taxon>
        <taxon>Dikarya</taxon>
        <taxon>Basidiomycota</taxon>
        <taxon>Agaricomycotina</taxon>
        <taxon>Agaricomycetes</taxon>
        <taxon>Agaricomycetidae</taxon>
        <taxon>Agaricales</taxon>
        <taxon>Marasmiineae</taxon>
        <taxon>Mycenaceae</taxon>
        <taxon>Mycena</taxon>
    </lineage>
</organism>
<evidence type="ECO:0000256" key="1">
    <source>
        <dbReference type="ARBA" id="ARBA00022723"/>
    </source>
</evidence>
<evidence type="ECO:0000256" key="3">
    <source>
        <dbReference type="ARBA" id="ARBA00022833"/>
    </source>
</evidence>
<evidence type="ECO:0000256" key="2">
    <source>
        <dbReference type="ARBA" id="ARBA00022771"/>
    </source>
</evidence>
<dbReference type="SUPFAM" id="SSF144232">
    <property type="entry name" value="HIT/MYND zinc finger-like"/>
    <property type="match status" value="1"/>
</dbReference>
<proteinExistence type="predicted"/>
<name>A0AAD7MLC7_9AGAR</name>
<keyword evidence="7" id="KW-1185">Reference proteome</keyword>
<protein>
    <recommendedName>
        <fullName evidence="5">MYND-type domain-containing protein</fullName>
    </recommendedName>
</protein>
<dbReference type="PROSITE" id="PS50865">
    <property type="entry name" value="ZF_MYND_2"/>
    <property type="match status" value="1"/>
</dbReference>
<dbReference type="AlphaFoldDB" id="A0AAD7MLC7"/>
<dbReference type="GO" id="GO:0008270">
    <property type="term" value="F:zinc ion binding"/>
    <property type="evidence" value="ECO:0007669"/>
    <property type="project" value="UniProtKB-KW"/>
</dbReference>
<comment type="caution">
    <text evidence="6">The sequence shown here is derived from an EMBL/GenBank/DDBJ whole genome shotgun (WGS) entry which is preliminary data.</text>
</comment>
<dbReference type="EMBL" id="JARKIB010000216">
    <property type="protein sequence ID" value="KAJ7722812.1"/>
    <property type="molecule type" value="Genomic_DNA"/>
</dbReference>
<keyword evidence="2 4" id="KW-0863">Zinc-finger</keyword>
<dbReference type="Gene3D" id="6.10.140.2220">
    <property type="match status" value="1"/>
</dbReference>
<feature type="domain" description="MYND-type" evidence="5">
    <location>
        <begin position="429"/>
        <end position="471"/>
    </location>
</feature>
<dbReference type="Pfam" id="PF01753">
    <property type="entry name" value="zf-MYND"/>
    <property type="match status" value="1"/>
</dbReference>
<evidence type="ECO:0000256" key="4">
    <source>
        <dbReference type="PROSITE-ProRule" id="PRU00134"/>
    </source>
</evidence>
<gene>
    <name evidence="6" type="ORF">B0H16DRAFT_1896016</name>
</gene>